<dbReference type="AlphaFoldDB" id="A0A9F3VZ85"/>
<dbReference type="CTD" id="27109"/>
<dbReference type="SUPFAM" id="SSF52047">
    <property type="entry name" value="RNI-like"/>
    <property type="match status" value="1"/>
</dbReference>
<dbReference type="RefSeq" id="XP_015743462.1">
    <property type="nucleotide sequence ID" value="XM_015887976.2"/>
</dbReference>
<dbReference type="Gene3D" id="3.80.10.10">
    <property type="entry name" value="Ribonuclease Inhibitor"/>
    <property type="match status" value="1"/>
</dbReference>
<dbReference type="InterPro" id="IPR032675">
    <property type="entry name" value="LRR_dom_sf"/>
</dbReference>
<dbReference type="GeneID" id="103057657"/>
<protein>
    <submittedName>
        <fullName evidence="2">ATP synthase subunit s, mitochondrial</fullName>
    </submittedName>
</protein>
<accession>A0A9F3VZ85</accession>
<dbReference type="OrthoDB" id="5859291at2759"/>
<sequence length="200" mass="23146">MMFTEVLIRQTRLLKKLPPGGLPRHLWGWLNAVFNQVDHERIQAVGPDRAASEWLLRCGALVRYHGYDRWQQDYNALPMGPFEKYKIQAIDATESCIMNKGFDYLDGLKHLEEIKLCKCIYIEDECLQRISETPSLQKSLLRLFLISCGNVTDQGIIALHKLSNLEYLLLSDLPGIREKERTVQFLKKSMPALELELDLE</sequence>
<evidence type="ECO:0000313" key="2">
    <source>
        <dbReference type="RefSeq" id="XP_015743462.1"/>
    </source>
</evidence>
<dbReference type="KEGG" id="pbi:103057657"/>
<proteinExistence type="predicted"/>
<dbReference type="OMA" id="IFDMLYV"/>
<evidence type="ECO:0000313" key="1">
    <source>
        <dbReference type="Proteomes" id="UP000695026"/>
    </source>
</evidence>
<keyword evidence="1" id="KW-1185">Reference proteome</keyword>
<dbReference type="SMART" id="SM00367">
    <property type="entry name" value="LRR_CC"/>
    <property type="match status" value="2"/>
</dbReference>
<organism evidence="1 2">
    <name type="scientific">Python bivittatus</name>
    <name type="common">Burmese python</name>
    <name type="synonym">Python molurus bivittatus</name>
    <dbReference type="NCBI Taxonomy" id="176946"/>
    <lineage>
        <taxon>Eukaryota</taxon>
        <taxon>Metazoa</taxon>
        <taxon>Chordata</taxon>
        <taxon>Craniata</taxon>
        <taxon>Vertebrata</taxon>
        <taxon>Euteleostomi</taxon>
        <taxon>Lepidosauria</taxon>
        <taxon>Squamata</taxon>
        <taxon>Bifurcata</taxon>
        <taxon>Unidentata</taxon>
        <taxon>Episquamata</taxon>
        <taxon>Toxicofera</taxon>
        <taxon>Serpentes</taxon>
        <taxon>Henophidia</taxon>
        <taxon>Pythonidae</taxon>
        <taxon>Python</taxon>
    </lineage>
</organism>
<name>A0A9F3VZ85_PYTBI</name>
<dbReference type="InterPro" id="IPR006553">
    <property type="entry name" value="Leu-rich_rpt_Cys-con_subtyp"/>
</dbReference>
<dbReference type="Proteomes" id="UP000695026">
    <property type="component" value="Unplaced"/>
</dbReference>
<reference evidence="2" key="1">
    <citation type="submission" date="2025-08" db="UniProtKB">
        <authorList>
            <consortium name="RefSeq"/>
        </authorList>
    </citation>
    <scope>IDENTIFICATION</scope>
    <source>
        <tissue evidence="2">Liver</tissue>
    </source>
</reference>
<gene>
    <name evidence="2" type="primary">ATP5S</name>
</gene>